<evidence type="ECO:0000313" key="3">
    <source>
        <dbReference type="Proteomes" id="UP000704176"/>
    </source>
</evidence>
<name>A0ABS7VIS9_9HYPH</name>
<dbReference type="EMBL" id="JAIRBM010000002">
    <property type="protein sequence ID" value="MBZ6075409.1"/>
    <property type="molecule type" value="Genomic_DNA"/>
</dbReference>
<evidence type="ECO:0000313" key="2">
    <source>
        <dbReference type="EMBL" id="MBZ6075409.1"/>
    </source>
</evidence>
<dbReference type="Proteomes" id="UP000704176">
    <property type="component" value="Unassembled WGS sequence"/>
</dbReference>
<evidence type="ECO:0000256" key="1">
    <source>
        <dbReference type="SAM" id="Phobius"/>
    </source>
</evidence>
<organism evidence="2 3">
    <name type="scientific">Microvirga puerhi</name>
    <dbReference type="NCBI Taxonomy" id="2876078"/>
    <lineage>
        <taxon>Bacteria</taxon>
        <taxon>Pseudomonadati</taxon>
        <taxon>Pseudomonadota</taxon>
        <taxon>Alphaproteobacteria</taxon>
        <taxon>Hyphomicrobiales</taxon>
        <taxon>Methylobacteriaceae</taxon>
        <taxon>Microvirga</taxon>
    </lineage>
</organism>
<feature type="transmembrane region" description="Helical" evidence="1">
    <location>
        <begin position="117"/>
        <end position="138"/>
    </location>
</feature>
<reference evidence="2 3" key="1">
    <citation type="submission" date="2021-09" db="EMBL/GenBank/DDBJ databases">
        <title>The complete genome sequence of a new microorganism.</title>
        <authorList>
            <person name="Zi Z."/>
        </authorList>
    </citation>
    <scope>NUCLEOTIDE SEQUENCE [LARGE SCALE GENOMIC DNA]</scope>
    <source>
        <strain evidence="2 3">WGZ8</strain>
    </source>
</reference>
<accession>A0ABS7VIS9</accession>
<gene>
    <name evidence="2" type="ORF">K9B37_03750</name>
</gene>
<keyword evidence="3" id="KW-1185">Reference proteome</keyword>
<protein>
    <recommendedName>
        <fullName evidence="4">DUF2207 domain-containing protein</fullName>
    </recommendedName>
</protein>
<keyword evidence="1" id="KW-0472">Membrane</keyword>
<comment type="caution">
    <text evidence="2">The sequence shown here is derived from an EMBL/GenBank/DDBJ whole genome shotgun (WGS) entry which is preliminary data.</text>
</comment>
<sequence length="189" mass="21089">MTQTYEHSPRPVGGPISFTLKGSRLVVDSGRKVREVQLGAVETVRMTYEPGRFAQKVYRTRIRMKDGKTFTFSSLTWRSLVEAKAQPEEYRAFAHALFAAIARANPNARFLAGKSQLVWLATAALTAISFLAMAYLIWRALQMNATGIALLGGLFALVGIWQIEPMIRLNRPRPFNPEAPPDELLPRAA</sequence>
<proteinExistence type="predicted"/>
<feature type="transmembrane region" description="Helical" evidence="1">
    <location>
        <begin position="144"/>
        <end position="163"/>
    </location>
</feature>
<dbReference type="RefSeq" id="WP_224311448.1">
    <property type="nucleotide sequence ID" value="NZ_JAIRBM010000002.1"/>
</dbReference>
<keyword evidence="1" id="KW-0812">Transmembrane</keyword>
<evidence type="ECO:0008006" key="4">
    <source>
        <dbReference type="Google" id="ProtNLM"/>
    </source>
</evidence>
<keyword evidence="1" id="KW-1133">Transmembrane helix</keyword>